<dbReference type="GO" id="GO:0004519">
    <property type="term" value="F:endonuclease activity"/>
    <property type="evidence" value="ECO:0007669"/>
    <property type="project" value="UniProtKB-KW"/>
</dbReference>
<dbReference type="EMBL" id="VSKN01000005">
    <property type="protein sequence ID" value="TYC14802.1"/>
    <property type="molecule type" value="Genomic_DNA"/>
</dbReference>
<dbReference type="Pfam" id="PF01844">
    <property type="entry name" value="HNH"/>
    <property type="match status" value="1"/>
</dbReference>
<dbReference type="RefSeq" id="WP_148380664.1">
    <property type="nucleotide sequence ID" value="NZ_VSKN01000005.1"/>
</dbReference>
<keyword evidence="2" id="KW-0255">Endonuclease</keyword>
<name>A0ABY3MBW6_9FLAO</name>
<feature type="domain" description="HNH nuclease" evidence="1">
    <location>
        <begin position="18"/>
        <end position="71"/>
    </location>
</feature>
<dbReference type="SMART" id="SM00507">
    <property type="entry name" value="HNHc"/>
    <property type="match status" value="1"/>
</dbReference>
<accession>A0ABY3MBW6</accession>
<evidence type="ECO:0000313" key="3">
    <source>
        <dbReference type="Proteomes" id="UP000323621"/>
    </source>
</evidence>
<reference evidence="2 3" key="1">
    <citation type="submission" date="2019-08" db="EMBL/GenBank/DDBJ databases">
        <title>Genomes of Antarctic Bizionia species.</title>
        <authorList>
            <person name="Bowman J.P."/>
        </authorList>
    </citation>
    <scope>NUCLEOTIDE SEQUENCE [LARGE SCALE GENOMIC DNA]</scope>
    <source>
        <strain evidence="2 3">IC164</strain>
    </source>
</reference>
<dbReference type="Gene3D" id="1.10.30.50">
    <property type="match status" value="1"/>
</dbReference>
<dbReference type="CDD" id="cd00085">
    <property type="entry name" value="HNHc"/>
    <property type="match status" value="1"/>
</dbReference>
<keyword evidence="2" id="KW-0540">Nuclease</keyword>
<keyword evidence="3" id="KW-1185">Reference proteome</keyword>
<proteinExistence type="predicted"/>
<protein>
    <submittedName>
        <fullName evidence="2">HNH endonuclease</fullName>
    </submittedName>
</protein>
<keyword evidence="2" id="KW-0378">Hydrolase</keyword>
<organism evidence="2 3">
    <name type="scientific">Bizionia gelidisalsuginis</name>
    <dbReference type="NCBI Taxonomy" id="291188"/>
    <lineage>
        <taxon>Bacteria</taxon>
        <taxon>Pseudomonadati</taxon>
        <taxon>Bacteroidota</taxon>
        <taxon>Flavobacteriia</taxon>
        <taxon>Flavobacteriales</taxon>
        <taxon>Flavobacteriaceae</taxon>
        <taxon>Bizionia</taxon>
    </lineage>
</organism>
<gene>
    <name evidence="2" type="ORF">ES677_05325</name>
</gene>
<dbReference type="InterPro" id="IPR003615">
    <property type="entry name" value="HNH_nuc"/>
</dbReference>
<dbReference type="Proteomes" id="UP000323621">
    <property type="component" value="Unassembled WGS sequence"/>
</dbReference>
<sequence length="226" mass="25562">MRPVDKGIAPKVYTDYGKARHDLAERLGYYCSYCEMKVFNSIEVEHILPQNQGGAVVDWNNFLLSCKYCNTIKSDHNANTTDYIWPDIDNTDLAFEYSEVDVIKPKGILTAALNIKAVSTINLMGLNRIPGGIKSPTEADTRWRSRKEVWDKAKENYNNWVQAPIIQMAKVIANCALLSGHYSIWSEVFKGDQLVLAEIDRVYAVKGLFKDLDQNGIRVIRGNGQI</sequence>
<comment type="caution">
    <text evidence="2">The sequence shown here is derived from an EMBL/GenBank/DDBJ whole genome shotgun (WGS) entry which is preliminary data.</text>
</comment>
<evidence type="ECO:0000313" key="2">
    <source>
        <dbReference type="EMBL" id="TYC14802.1"/>
    </source>
</evidence>
<evidence type="ECO:0000259" key="1">
    <source>
        <dbReference type="SMART" id="SM00507"/>
    </source>
</evidence>
<dbReference type="InterPro" id="IPR002711">
    <property type="entry name" value="HNH"/>
</dbReference>